<dbReference type="PANTHER" id="PTHR30373">
    <property type="entry name" value="UPF0603 PROTEIN YGCG"/>
    <property type="match status" value="1"/>
</dbReference>
<keyword evidence="1" id="KW-0812">Transmembrane</keyword>
<keyword evidence="1" id="KW-0472">Membrane</keyword>
<dbReference type="Proteomes" id="UP001595536">
    <property type="component" value="Unassembled WGS sequence"/>
</dbReference>
<comment type="caution">
    <text evidence="3">The sequence shown here is derived from an EMBL/GenBank/DDBJ whole genome shotgun (WGS) entry which is preliminary data.</text>
</comment>
<organism evidence="3 4">
    <name type="scientific">Camelimonas abortus</name>
    <dbReference type="NCBI Taxonomy" id="1017184"/>
    <lineage>
        <taxon>Bacteria</taxon>
        <taxon>Pseudomonadati</taxon>
        <taxon>Pseudomonadota</taxon>
        <taxon>Alphaproteobacteria</taxon>
        <taxon>Hyphomicrobiales</taxon>
        <taxon>Chelatococcaceae</taxon>
        <taxon>Camelimonas</taxon>
    </lineage>
</organism>
<sequence>MLDEAGRRRVAEAIRAAEARTTGEIVCIVAREASSYRSWAIFLAAAVGFAAPGFLIVFTSWGPAPVWMAQLAAAALAGGALLWRPLRLALTPQFLKRERACEAARRQFAARGLQATAGRTGVLVFVAVSERHVEVIPDEGVAALAGEAAWRAAVEDLVTAIRAGRVAEGMEQVVTRIGAILAEHFPAAPGETRNELPDHVIML</sequence>
<gene>
    <name evidence="3" type="ORF">ACFOEX_04245</name>
</gene>
<dbReference type="RefSeq" id="WP_376831578.1">
    <property type="nucleotide sequence ID" value="NZ_JBHLWR010000006.1"/>
</dbReference>
<evidence type="ECO:0000313" key="4">
    <source>
        <dbReference type="Proteomes" id="UP001595536"/>
    </source>
</evidence>
<dbReference type="InterPro" id="IPR007621">
    <property type="entry name" value="TPM_dom"/>
</dbReference>
<dbReference type="Gene3D" id="3.10.310.50">
    <property type="match status" value="1"/>
</dbReference>
<keyword evidence="4" id="KW-1185">Reference proteome</keyword>
<reference evidence="4" key="1">
    <citation type="journal article" date="2019" name="Int. J. Syst. Evol. Microbiol.">
        <title>The Global Catalogue of Microorganisms (GCM) 10K type strain sequencing project: providing services to taxonomists for standard genome sequencing and annotation.</title>
        <authorList>
            <consortium name="The Broad Institute Genomics Platform"/>
            <consortium name="The Broad Institute Genome Sequencing Center for Infectious Disease"/>
            <person name="Wu L."/>
            <person name="Ma J."/>
        </authorList>
    </citation>
    <scope>NUCLEOTIDE SEQUENCE [LARGE SCALE GENOMIC DNA]</scope>
    <source>
        <strain evidence="4">CCM 7941</strain>
    </source>
</reference>
<dbReference type="EMBL" id="JBHRUV010000017">
    <property type="protein sequence ID" value="MFC3265577.1"/>
    <property type="molecule type" value="Genomic_DNA"/>
</dbReference>
<evidence type="ECO:0000256" key="1">
    <source>
        <dbReference type="SAM" id="Phobius"/>
    </source>
</evidence>
<evidence type="ECO:0000259" key="2">
    <source>
        <dbReference type="Pfam" id="PF04536"/>
    </source>
</evidence>
<feature type="transmembrane region" description="Helical" evidence="1">
    <location>
        <begin position="67"/>
        <end position="86"/>
    </location>
</feature>
<dbReference type="Pfam" id="PF04536">
    <property type="entry name" value="TPM_phosphatase"/>
    <property type="match status" value="1"/>
</dbReference>
<dbReference type="PANTHER" id="PTHR30373:SF8">
    <property type="entry name" value="BLL7265 PROTEIN"/>
    <property type="match status" value="1"/>
</dbReference>
<proteinExistence type="predicted"/>
<evidence type="ECO:0000313" key="3">
    <source>
        <dbReference type="EMBL" id="MFC3265577.1"/>
    </source>
</evidence>
<keyword evidence="1" id="KW-1133">Transmembrane helix</keyword>
<protein>
    <submittedName>
        <fullName evidence="3">TPM domain-containing protein</fullName>
    </submittedName>
</protein>
<name>A0ABV7LCF1_9HYPH</name>
<feature type="transmembrane region" description="Helical" evidence="1">
    <location>
        <begin position="39"/>
        <end position="61"/>
    </location>
</feature>
<accession>A0ABV7LCF1</accession>
<feature type="domain" description="TPM" evidence="2">
    <location>
        <begin position="97"/>
        <end position="179"/>
    </location>
</feature>